<feature type="region of interest" description="Disordered" evidence="1">
    <location>
        <begin position="40"/>
        <end position="85"/>
    </location>
</feature>
<protein>
    <submittedName>
        <fullName evidence="3">Major cell-surface adhesin PAc</fullName>
    </submittedName>
</protein>
<evidence type="ECO:0000256" key="1">
    <source>
        <dbReference type="SAM" id="MobiDB-lite"/>
    </source>
</evidence>
<keyword evidence="4" id="KW-1185">Reference proteome</keyword>
<feature type="transmembrane region" description="Helical" evidence="2">
    <location>
        <begin position="212"/>
        <end position="238"/>
    </location>
</feature>
<keyword evidence="2" id="KW-1133">Transmembrane helix</keyword>
<name>A0AAE1HL02_9NEOP</name>
<feature type="compositionally biased region" description="Low complexity" evidence="1">
    <location>
        <begin position="100"/>
        <end position="111"/>
    </location>
</feature>
<reference evidence="3" key="2">
    <citation type="journal article" date="2023" name="BMC Genomics">
        <title>Pest status, molecular evolution, and epigenetic factors derived from the genome assembly of Frankliniella fusca, a thysanopteran phytovirus vector.</title>
        <authorList>
            <person name="Catto M.A."/>
            <person name="Labadie P.E."/>
            <person name="Jacobson A.L."/>
            <person name="Kennedy G.G."/>
            <person name="Srinivasan R."/>
            <person name="Hunt B.G."/>
        </authorList>
    </citation>
    <scope>NUCLEOTIDE SEQUENCE</scope>
    <source>
        <strain evidence="3">PL_HMW_Pooled</strain>
    </source>
</reference>
<proteinExistence type="predicted"/>
<feature type="compositionally biased region" description="Pro residues" evidence="1">
    <location>
        <begin position="112"/>
        <end position="131"/>
    </location>
</feature>
<comment type="caution">
    <text evidence="3">The sequence shown here is derived from an EMBL/GenBank/DDBJ whole genome shotgun (WGS) entry which is preliminary data.</text>
</comment>
<feature type="compositionally biased region" description="Pro residues" evidence="1">
    <location>
        <begin position="40"/>
        <end position="62"/>
    </location>
</feature>
<evidence type="ECO:0000313" key="4">
    <source>
        <dbReference type="Proteomes" id="UP001219518"/>
    </source>
</evidence>
<reference evidence="3" key="1">
    <citation type="submission" date="2021-07" db="EMBL/GenBank/DDBJ databases">
        <authorList>
            <person name="Catto M.A."/>
            <person name="Jacobson A."/>
            <person name="Kennedy G."/>
            <person name="Labadie P."/>
            <person name="Hunt B.G."/>
            <person name="Srinivasan R."/>
        </authorList>
    </citation>
    <scope>NUCLEOTIDE SEQUENCE</scope>
    <source>
        <strain evidence="3">PL_HMW_Pooled</strain>
        <tissue evidence="3">Head</tissue>
    </source>
</reference>
<feature type="non-terminal residue" evidence="3">
    <location>
        <position position="265"/>
    </location>
</feature>
<sequence>RGRARPSAPAPAPAPARPRCWFFLRRPLFGRLCLCLPRAPPAPGRRAPPAPPWPPWPWPPAGRPKGRFSMGSPNEPLLESSVSPKGILPEEPLLLEASAEPPLRPTPSAGPLRPPPPPAPSAEPLRVPPKGLPKGVSVSSESSGSPHGSPARTGKCGEEVVALGRGVRNLQDGATVVLDVGVRAAEPNRVKPGVELGAGGAGGVRGQVVQGVAAVVVVVMGRSVVVVVVVGGGVVVVVVVGRSVVVVVVVGRSVVVVVVVVAGRS</sequence>
<feature type="non-terminal residue" evidence="3">
    <location>
        <position position="1"/>
    </location>
</feature>
<feature type="compositionally biased region" description="Low complexity" evidence="1">
    <location>
        <begin position="132"/>
        <end position="150"/>
    </location>
</feature>
<dbReference type="EMBL" id="JAHWGI010001142">
    <property type="protein sequence ID" value="KAK3923259.1"/>
    <property type="molecule type" value="Genomic_DNA"/>
</dbReference>
<keyword evidence="2" id="KW-0472">Membrane</keyword>
<feature type="region of interest" description="Disordered" evidence="1">
    <location>
        <begin position="100"/>
        <end position="155"/>
    </location>
</feature>
<organism evidence="3 4">
    <name type="scientific">Frankliniella fusca</name>
    <dbReference type="NCBI Taxonomy" id="407009"/>
    <lineage>
        <taxon>Eukaryota</taxon>
        <taxon>Metazoa</taxon>
        <taxon>Ecdysozoa</taxon>
        <taxon>Arthropoda</taxon>
        <taxon>Hexapoda</taxon>
        <taxon>Insecta</taxon>
        <taxon>Pterygota</taxon>
        <taxon>Neoptera</taxon>
        <taxon>Paraneoptera</taxon>
        <taxon>Thysanoptera</taxon>
        <taxon>Terebrantia</taxon>
        <taxon>Thripoidea</taxon>
        <taxon>Thripidae</taxon>
        <taxon>Frankliniella</taxon>
    </lineage>
</organism>
<feature type="transmembrane region" description="Helical" evidence="2">
    <location>
        <begin position="244"/>
        <end position="263"/>
    </location>
</feature>
<evidence type="ECO:0000256" key="2">
    <source>
        <dbReference type="SAM" id="Phobius"/>
    </source>
</evidence>
<dbReference type="Proteomes" id="UP001219518">
    <property type="component" value="Unassembled WGS sequence"/>
</dbReference>
<dbReference type="AlphaFoldDB" id="A0AAE1HL02"/>
<accession>A0AAE1HL02</accession>
<keyword evidence="2" id="KW-0812">Transmembrane</keyword>
<gene>
    <name evidence="3" type="ORF">KUF71_000341</name>
</gene>
<evidence type="ECO:0000313" key="3">
    <source>
        <dbReference type="EMBL" id="KAK3923259.1"/>
    </source>
</evidence>